<accession>A0A8C4M5W6</accession>
<feature type="transmembrane region" description="Helical" evidence="6">
    <location>
        <begin position="36"/>
        <end position="57"/>
    </location>
</feature>
<evidence type="ECO:0000256" key="4">
    <source>
        <dbReference type="ARBA" id="ARBA00022989"/>
    </source>
</evidence>
<evidence type="ECO:0000256" key="1">
    <source>
        <dbReference type="ARBA" id="ARBA00004606"/>
    </source>
</evidence>
<dbReference type="GO" id="GO:0045954">
    <property type="term" value="P:positive regulation of natural killer cell mediated cytotoxicity"/>
    <property type="evidence" value="ECO:0007669"/>
    <property type="project" value="TreeGrafter"/>
</dbReference>
<dbReference type="Ensembl" id="ENSEAST00005023462.1">
    <property type="protein sequence ID" value="ENSEASP00005021623.1"/>
    <property type="gene ID" value="ENSEASG00005014783.1"/>
</dbReference>
<evidence type="ECO:0000313" key="7">
    <source>
        <dbReference type="Ensembl" id="ENSEASP00005021623.1"/>
    </source>
</evidence>
<dbReference type="OMA" id="YVNCIND"/>
<reference evidence="7" key="1">
    <citation type="submission" date="2023-03" db="UniProtKB">
        <authorList>
            <consortium name="Ensembl"/>
        </authorList>
    </citation>
    <scope>IDENTIFICATION</scope>
</reference>
<dbReference type="InterPro" id="IPR016187">
    <property type="entry name" value="CTDL_fold"/>
</dbReference>
<sequence length="125" mass="14614">MWVLLYVNCINDYLHLSFLSVYNSLPVDLLSSSEKLIAGILGIFCLVLMYILILIFLDSNCFWIIICNLSTAYHCCHCPKRWFTYSNNCYYISIEKKAWNESLMACASKKSHLLCIDDEEEMVRF</sequence>
<keyword evidence="5 6" id="KW-0472">Membrane</keyword>
<organism evidence="7">
    <name type="scientific">Equus asinus asinus</name>
    <dbReference type="NCBI Taxonomy" id="83772"/>
    <lineage>
        <taxon>Eukaryota</taxon>
        <taxon>Metazoa</taxon>
        <taxon>Chordata</taxon>
        <taxon>Craniata</taxon>
        <taxon>Vertebrata</taxon>
        <taxon>Euteleostomi</taxon>
        <taxon>Mammalia</taxon>
        <taxon>Eutheria</taxon>
        <taxon>Laurasiatheria</taxon>
        <taxon>Perissodactyla</taxon>
        <taxon>Equidae</taxon>
        <taxon>Equus</taxon>
    </lineage>
</organism>
<evidence type="ECO:0000256" key="5">
    <source>
        <dbReference type="ARBA" id="ARBA00023136"/>
    </source>
</evidence>
<comment type="subcellular location">
    <subcellularLocation>
        <location evidence="1">Membrane</location>
        <topology evidence="1">Single-pass type II membrane protein</topology>
    </subcellularLocation>
</comment>
<name>A0A8C4M5W6_EQUAS</name>
<evidence type="ECO:0000256" key="6">
    <source>
        <dbReference type="SAM" id="Phobius"/>
    </source>
</evidence>
<protein>
    <recommendedName>
        <fullName evidence="8">NKG2-A/NKG2-B type II integral membrane protein-like</fullName>
    </recommendedName>
</protein>
<dbReference type="GO" id="GO:0002223">
    <property type="term" value="P:stimulatory C-type lectin receptor signaling pathway"/>
    <property type="evidence" value="ECO:0007669"/>
    <property type="project" value="TreeGrafter"/>
</dbReference>
<dbReference type="AlphaFoldDB" id="A0A8C4M5W6"/>
<proteinExistence type="predicted"/>
<evidence type="ECO:0008006" key="8">
    <source>
        <dbReference type="Google" id="ProtNLM"/>
    </source>
</evidence>
<keyword evidence="4 6" id="KW-1133">Transmembrane helix</keyword>
<dbReference type="PANTHER" id="PTHR22800">
    <property type="entry name" value="C-TYPE LECTIN PROTEINS"/>
    <property type="match status" value="1"/>
</dbReference>
<evidence type="ECO:0000256" key="3">
    <source>
        <dbReference type="ARBA" id="ARBA00022968"/>
    </source>
</evidence>
<dbReference type="PANTHER" id="PTHR22800:SF242">
    <property type="entry name" value="NKG2-A_NKG2-B TYPE II INTEGRAL MEMBRANE PROTEIN"/>
    <property type="match status" value="1"/>
</dbReference>
<evidence type="ECO:0000256" key="2">
    <source>
        <dbReference type="ARBA" id="ARBA00022692"/>
    </source>
</evidence>
<dbReference type="SUPFAM" id="SSF56436">
    <property type="entry name" value="C-type lectin-like"/>
    <property type="match status" value="1"/>
</dbReference>
<keyword evidence="2 6" id="KW-0812">Transmembrane</keyword>
<dbReference type="Gene3D" id="3.10.100.10">
    <property type="entry name" value="Mannose-Binding Protein A, subunit A"/>
    <property type="match status" value="1"/>
</dbReference>
<dbReference type="GO" id="GO:0016020">
    <property type="term" value="C:membrane"/>
    <property type="evidence" value="ECO:0007669"/>
    <property type="project" value="UniProtKB-SubCell"/>
</dbReference>
<dbReference type="InterPro" id="IPR050919">
    <property type="entry name" value="NKG2/CD94_NK_receptors"/>
</dbReference>
<keyword evidence="3" id="KW-0735">Signal-anchor</keyword>
<dbReference type="InterPro" id="IPR016186">
    <property type="entry name" value="C-type_lectin-like/link_sf"/>
</dbReference>